<dbReference type="Pfam" id="PF01894">
    <property type="entry name" value="YjbQ"/>
    <property type="match status" value="1"/>
</dbReference>
<name>A0A0S6UIL1_NEOTH</name>
<dbReference type="Proteomes" id="UP000063718">
    <property type="component" value="Unassembled WGS sequence"/>
</dbReference>
<proteinExistence type="inferred from homology"/>
<dbReference type="InterPro" id="IPR001602">
    <property type="entry name" value="UPF0047_YjbQ-like"/>
</dbReference>
<sequence length="140" mass="15220">MSGIMEAGKMLFTFDLQTQAKEAMIDITHLAAKTVKEAGIKEGFCLVYVPHTTAGVTINENADPDVVTDILAALARIVPAGGYRHGEGNSPAHIKASLMGSNQTVVIHEGRLVLGTWQGIYFCEFDGPRRRKVHVKVWEG</sequence>
<dbReference type="EMBL" id="DF238840">
    <property type="protein sequence ID" value="GAF27280.1"/>
    <property type="molecule type" value="Genomic_DNA"/>
</dbReference>
<dbReference type="Gene3D" id="2.60.120.460">
    <property type="entry name" value="YjbQ-like"/>
    <property type="match status" value="1"/>
</dbReference>
<dbReference type="PIRSF" id="PIRSF004681">
    <property type="entry name" value="UCP004681"/>
    <property type="match status" value="1"/>
</dbReference>
<dbReference type="InterPro" id="IPR035917">
    <property type="entry name" value="YjbQ-like_sf"/>
</dbReference>
<dbReference type="AlphaFoldDB" id="A0A0S6UIL1"/>
<protein>
    <submittedName>
        <fullName evidence="2">Uncharacterized conserved protein</fullName>
    </submittedName>
</protein>
<dbReference type="SUPFAM" id="SSF111038">
    <property type="entry name" value="YjbQ-like"/>
    <property type="match status" value="1"/>
</dbReference>
<evidence type="ECO:0000313" key="2">
    <source>
        <dbReference type="EMBL" id="GAF27280.1"/>
    </source>
</evidence>
<evidence type="ECO:0000256" key="1">
    <source>
        <dbReference type="ARBA" id="ARBA00005534"/>
    </source>
</evidence>
<reference evidence="2" key="1">
    <citation type="journal article" date="2014" name="Gene">
        <title>Genome-guided analysis of transformation efficiency and carbon dioxide assimilation by Moorella thermoacetica Y72.</title>
        <authorList>
            <person name="Tsukahara K."/>
            <person name="Kita A."/>
            <person name="Nakashimada Y."/>
            <person name="Hoshino T."/>
            <person name="Murakami K."/>
        </authorList>
    </citation>
    <scope>NUCLEOTIDE SEQUENCE [LARGE SCALE GENOMIC DNA]</scope>
    <source>
        <strain evidence="2">Y72</strain>
    </source>
</reference>
<gene>
    <name evidence="2" type="ORF">MTY_2621</name>
</gene>
<accession>A0A0S6UIL1</accession>
<dbReference type="NCBIfam" id="TIGR00149">
    <property type="entry name" value="TIGR00149_YjbQ"/>
    <property type="match status" value="1"/>
</dbReference>
<dbReference type="PANTHER" id="PTHR30615">
    <property type="entry name" value="UNCHARACTERIZED PROTEIN YJBQ-RELATED"/>
    <property type="match status" value="1"/>
</dbReference>
<dbReference type="PANTHER" id="PTHR30615:SF8">
    <property type="entry name" value="UPF0047 PROTEIN C4A8.02C"/>
    <property type="match status" value="1"/>
</dbReference>
<organism evidence="2">
    <name type="scientific">Moorella thermoacetica Y72</name>
    <dbReference type="NCBI Taxonomy" id="1325331"/>
    <lineage>
        <taxon>Bacteria</taxon>
        <taxon>Bacillati</taxon>
        <taxon>Bacillota</taxon>
        <taxon>Clostridia</taxon>
        <taxon>Neomoorellales</taxon>
        <taxon>Neomoorellaceae</taxon>
        <taxon>Neomoorella</taxon>
    </lineage>
</organism>
<comment type="similarity">
    <text evidence="1">Belongs to the UPF0047 family.</text>
</comment>